<accession>B4VY58</accession>
<sequence>MVWFALAFALLLVVCGVGKNPYYQDNLVEIMDQDCNVLNECKYTIDFKGTDLTVPESDIEWK</sequence>
<proteinExistence type="predicted"/>
<name>B4VY58_9CYAN</name>
<dbReference type="Proteomes" id="UP000003835">
    <property type="component" value="Unassembled WGS sequence"/>
</dbReference>
<organism evidence="1 2">
    <name type="scientific">Coleofasciculus chthonoplastes PCC 7420</name>
    <dbReference type="NCBI Taxonomy" id="118168"/>
    <lineage>
        <taxon>Bacteria</taxon>
        <taxon>Bacillati</taxon>
        <taxon>Cyanobacteriota</taxon>
        <taxon>Cyanophyceae</taxon>
        <taxon>Coleofasciculales</taxon>
        <taxon>Coleofasciculaceae</taxon>
        <taxon>Coleofasciculus</taxon>
    </lineage>
</organism>
<protein>
    <submittedName>
        <fullName evidence="1">Uncharacterized protein</fullName>
    </submittedName>
</protein>
<dbReference type="HOGENOM" id="CLU_2896330_0_0_3"/>
<dbReference type="EMBL" id="DS989859">
    <property type="protein sequence ID" value="EDX73210.1"/>
    <property type="molecule type" value="Genomic_DNA"/>
</dbReference>
<dbReference type="AlphaFoldDB" id="B4VY58"/>
<dbReference type="STRING" id="118168.MC7420_4457"/>
<evidence type="ECO:0000313" key="2">
    <source>
        <dbReference type="Proteomes" id="UP000003835"/>
    </source>
</evidence>
<keyword evidence="2" id="KW-1185">Reference proteome</keyword>
<gene>
    <name evidence="1" type="ORF">MC7420_4457</name>
</gene>
<evidence type="ECO:0000313" key="1">
    <source>
        <dbReference type="EMBL" id="EDX73210.1"/>
    </source>
</evidence>
<reference evidence="1 2" key="1">
    <citation type="submission" date="2008-07" db="EMBL/GenBank/DDBJ databases">
        <authorList>
            <person name="Tandeau de Marsac N."/>
            <person name="Ferriera S."/>
            <person name="Johnson J."/>
            <person name="Kravitz S."/>
            <person name="Beeson K."/>
            <person name="Sutton G."/>
            <person name="Rogers Y.-H."/>
            <person name="Friedman R."/>
            <person name="Frazier M."/>
            <person name="Venter J.C."/>
        </authorList>
    </citation>
    <scope>NUCLEOTIDE SEQUENCE [LARGE SCALE GENOMIC DNA]</scope>
    <source>
        <strain evidence="1 2">PCC 7420</strain>
    </source>
</reference>